<accession>A0A1Y1SZM0</accession>
<organism evidence="1 2">
    <name type="scientific">Zunongwangia atlantica 22II14-10F7</name>
    <dbReference type="NCBI Taxonomy" id="1185767"/>
    <lineage>
        <taxon>Bacteria</taxon>
        <taxon>Pseudomonadati</taxon>
        <taxon>Bacteroidota</taxon>
        <taxon>Flavobacteriia</taxon>
        <taxon>Flavobacteriales</taxon>
        <taxon>Flavobacteriaceae</taxon>
        <taxon>Zunongwangia</taxon>
    </lineage>
</organism>
<dbReference type="Proteomes" id="UP000192746">
    <property type="component" value="Unassembled WGS sequence"/>
</dbReference>
<dbReference type="EMBL" id="ARYN01000025">
    <property type="protein sequence ID" value="ORL43805.1"/>
    <property type="molecule type" value="Genomic_DNA"/>
</dbReference>
<keyword evidence="2" id="KW-1185">Reference proteome</keyword>
<dbReference type="OrthoDB" id="9981356at2"/>
<protein>
    <submittedName>
        <fullName evidence="1">Uncharacterized protein</fullName>
    </submittedName>
</protein>
<dbReference type="AlphaFoldDB" id="A0A1Y1SZM0"/>
<dbReference type="RefSeq" id="WP_084843299.1">
    <property type="nucleotide sequence ID" value="NZ_ARYN01000025.1"/>
</dbReference>
<proteinExistence type="predicted"/>
<gene>
    <name evidence="1" type="ORF">IIF7_19174</name>
</gene>
<dbReference type="STRING" id="1185767.IIF7_19174"/>
<name>A0A1Y1SZM0_9FLAO</name>
<reference evidence="1 2" key="1">
    <citation type="submission" date="2013-04" db="EMBL/GenBank/DDBJ databases">
        <title>Zunongwangia sp. 22II14-10F7 Genome Sequencing.</title>
        <authorList>
            <person name="Lai Q."/>
            <person name="Shao Z."/>
        </authorList>
    </citation>
    <scope>NUCLEOTIDE SEQUENCE [LARGE SCALE GENOMIC DNA]</scope>
    <source>
        <strain evidence="1 2">22II14-10F7</strain>
    </source>
</reference>
<comment type="caution">
    <text evidence="1">The sequence shown here is derived from an EMBL/GenBank/DDBJ whole genome shotgun (WGS) entry which is preliminary data.</text>
</comment>
<evidence type="ECO:0000313" key="2">
    <source>
        <dbReference type="Proteomes" id="UP000192746"/>
    </source>
</evidence>
<sequence length="74" mass="8860">MKDLDIMEFLLQHSQFEPQLQVSNREIAVHFKEEIKKVPGAMRKTTKKISKKFNRCIARIDDQIFIDRQMQIVK</sequence>
<evidence type="ECO:0000313" key="1">
    <source>
        <dbReference type="EMBL" id="ORL43805.1"/>
    </source>
</evidence>